<evidence type="ECO:0000256" key="1">
    <source>
        <dbReference type="ARBA" id="ARBA00009437"/>
    </source>
</evidence>
<protein>
    <submittedName>
        <fullName evidence="5">Bacterial regulatory helix-turn-helix, lysR family protein</fullName>
    </submittedName>
</protein>
<dbReference type="PRINTS" id="PR00039">
    <property type="entry name" value="HTHLYSR"/>
</dbReference>
<dbReference type="PROSITE" id="PS50931">
    <property type="entry name" value="HTH_LYSR"/>
    <property type="match status" value="1"/>
</dbReference>
<organism evidence="5 6">
    <name type="scientific">Priestia megaterium (strain ATCC 14581 / DSM 32 / CCUG 1817 / JCM 2506 / NBRC 15308 / NCIMB 9376 / NCTC 10342 / NRRL B-14308 / VKM B-512 / Ford 19)</name>
    <name type="common">Bacillus megaterium</name>
    <dbReference type="NCBI Taxonomy" id="1348623"/>
    <lineage>
        <taxon>Bacteria</taxon>
        <taxon>Bacillati</taxon>
        <taxon>Bacillota</taxon>
        <taxon>Bacilli</taxon>
        <taxon>Bacillales</taxon>
        <taxon>Bacillaceae</taxon>
        <taxon>Priestia</taxon>
    </lineage>
</organism>
<dbReference type="Pfam" id="PF00126">
    <property type="entry name" value="HTH_1"/>
    <property type="match status" value="1"/>
</dbReference>
<evidence type="ECO:0000313" key="6">
    <source>
        <dbReference type="Proteomes" id="UP000031829"/>
    </source>
</evidence>
<sequence>MDINYLYTFKEVAKWGSYTRTGEELGYAQSSVTTHIKKLEDHYGQKLFERTGQKMKLTQPGEELLYYVNQVTELLNEAKERLTTNEDARGTVSIGTVESLAAYFITPYIRELKKQHPSLKIMLEAGLCPNLTQGIIDGKYDVAVLLDRLQTSSSLEVIPIRKENMVMIASSSHSFSKRNSVLMEEFEGETIILTESGCPYRTLLEEMMRSSGIHMQSVISFSSLEAIKQCVADNLGIALVPEIAVKQEMESGKLIKVPFDHEEFYLYSQLIFKKKKWLTAPIQQFISLVQEGYQKY</sequence>
<keyword evidence="2" id="KW-0805">Transcription regulation</keyword>
<dbReference type="Proteomes" id="UP000031829">
    <property type="component" value="Chromosome"/>
</dbReference>
<dbReference type="InterPro" id="IPR036388">
    <property type="entry name" value="WH-like_DNA-bd_sf"/>
</dbReference>
<dbReference type="HOGENOM" id="CLU_039613_6_1_9"/>
<dbReference type="GeneID" id="93643296"/>
<gene>
    <name evidence="5" type="ORF">BG04_5347</name>
</gene>
<dbReference type="GO" id="GO:0000976">
    <property type="term" value="F:transcription cis-regulatory region binding"/>
    <property type="evidence" value="ECO:0007669"/>
    <property type="project" value="TreeGrafter"/>
</dbReference>
<dbReference type="KEGG" id="bmeg:BG04_5347"/>
<name>A0A0B6ANB0_PRIM2</name>
<dbReference type="SUPFAM" id="SSF53850">
    <property type="entry name" value="Periplasmic binding protein-like II"/>
    <property type="match status" value="1"/>
</dbReference>
<dbReference type="EMBL" id="CP009920">
    <property type="protein sequence ID" value="AJI22108.1"/>
    <property type="molecule type" value="Genomic_DNA"/>
</dbReference>
<dbReference type="Pfam" id="PF03466">
    <property type="entry name" value="LysR_substrate"/>
    <property type="match status" value="1"/>
</dbReference>
<dbReference type="CDD" id="cd05466">
    <property type="entry name" value="PBP2_LTTR_substrate"/>
    <property type="match status" value="1"/>
</dbReference>
<proteinExistence type="inferred from homology"/>
<accession>A0A0B6ANB0</accession>
<comment type="similarity">
    <text evidence="1">Belongs to the LysR transcriptional regulatory family.</text>
</comment>
<dbReference type="AlphaFoldDB" id="A0A0B6ANB0"/>
<keyword evidence="4" id="KW-0804">Transcription</keyword>
<evidence type="ECO:0000313" key="5">
    <source>
        <dbReference type="EMBL" id="AJI22108.1"/>
    </source>
</evidence>
<reference evidence="5 6" key="1">
    <citation type="journal article" date="2015" name="Genome Announc.">
        <title>Complete genome sequences for 35 biothreat assay-relevant bacillus species.</title>
        <authorList>
            <person name="Johnson S.L."/>
            <person name="Daligault H.E."/>
            <person name="Davenport K.W."/>
            <person name="Jaissle J."/>
            <person name="Frey K.G."/>
            <person name="Ladner J.T."/>
            <person name="Broomall S.M."/>
            <person name="Bishop-Lilly K.A."/>
            <person name="Bruce D.C."/>
            <person name="Gibbons H.S."/>
            <person name="Coyne S.R."/>
            <person name="Lo C.C."/>
            <person name="Meincke L."/>
            <person name="Munk A.C."/>
            <person name="Koroleva G.I."/>
            <person name="Rosenzweig C.N."/>
            <person name="Palacios G.F."/>
            <person name="Redden C.L."/>
            <person name="Minogue T.D."/>
            <person name="Chain P.S."/>
        </authorList>
    </citation>
    <scope>NUCLEOTIDE SEQUENCE [LARGE SCALE GENOMIC DNA]</scope>
    <source>
        <strain evidence="6">ATCC 14581 / DSM 32 / JCM 2506 / NBRC 15308 / NCIMB 9376 / NCTC 10342 / NRRL B-14308 / VKM B-512</strain>
    </source>
</reference>
<dbReference type="Gene3D" id="3.40.190.290">
    <property type="match status" value="1"/>
</dbReference>
<evidence type="ECO:0000256" key="4">
    <source>
        <dbReference type="ARBA" id="ARBA00023163"/>
    </source>
</evidence>
<dbReference type="PANTHER" id="PTHR30126:SF100">
    <property type="entry name" value="LYSR-FAMILY TRANSCRIPTIONAL REGULATOR"/>
    <property type="match status" value="1"/>
</dbReference>
<evidence type="ECO:0000256" key="3">
    <source>
        <dbReference type="ARBA" id="ARBA00023125"/>
    </source>
</evidence>
<dbReference type="PANTHER" id="PTHR30126">
    <property type="entry name" value="HTH-TYPE TRANSCRIPTIONAL REGULATOR"/>
    <property type="match status" value="1"/>
</dbReference>
<dbReference type="GO" id="GO:0003700">
    <property type="term" value="F:DNA-binding transcription factor activity"/>
    <property type="evidence" value="ECO:0007669"/>
    <property type="project" value="InterPro"/>
</dbReference>
<dbReference type="InterPro" id="IPR036390">
    <property type="entry name" value="WH_DNA-bd_sf"/>
</dbReference>
<evidence type="ECO:0000256" key="2">
    <source>
        <dbReference type="ARBA" id="ARBA00023015"/>
    </source>
</evidence>
<dbReference type="InterPro" id="IPR000847">
    <property type="entry name" value="LysR_HTH_N"/>
</dbReference>
<keyword evidence="3" id="KW-0238">DNA-binding</keyword>
<dbReference type="SUPFAM" id="SSF46785">
    <property type="entry name" value="Winged helix' DNA-binding domain"/>
    <property type="match status" value="1"/>
</dbReference>
<dbReference type="InterPro" id="IPR005119">
    <property type="entry name" value="LysR_subst-bd"/>
</dbReference>
<dbReference type="RefSeq" id="WP_034651093.1">
    <property type="nucleotide sequence ID" value="NZ_BCVB01000011.1"/>
</dbReference>
<dbReference type="Gene3D" id="1.10.10.10">
    <property type="entry name" value="Winged helix-like DNA-binding domain superfamily/Winged helix DNA-binding domain"/>
    <property type="match status" value="1"/>
</dbReference>